<dbReference type="Pfam" id="PF03466">
    <property type="entry name" value="LysR_substrate"/>
    <property type="match status" value="1"/>
</dbReference>
<dbReference type="InterPro" id="IPR036390">
    <property type="entry name" value="WH_DNA-bd_sf"/>
</dbReference>
<dbReference type="InterPro" id="IPR005119">
    <property type="entry name" value="LysR_subst-bd"/>
</dbReference>
<dbReference type="EMBL" id="BMYO01000004">
    <property type="protein sequence ID" value="GHD62175.1"/>
    <property type="molecule type" value="Genomic_DNA"/>
</dbReference>
<evidence type="ECO:0000256" key="2">
    <source>
        <dbReference type="ARBA" id="ARBA00023015"/>
    </source>
</evidence>
<evidence type="ECO:0000256" key="1">
    <source>
        <dbReference type="ARBA" id="ARBA00009437"/>
    </source>
</evidence>
<dbReference type="InterPro" id="IPR050389">
    <property type="entry name" value="LysR-type_TF"/>
</dbReference>
<keyword evidence="3" id="KW-0238">DNA-binding</keyword>
<dbReference type="InterPro" id="IPR037402">
    <property type="entry name" value="YidZ_PBP2"/>
</dbReference>
<evidence type="ECO:0000256" key="3">
    <source>
        <dbReference type="ARBA" id="ARBA00023125"/>
    </source>
</evidence>
<gene>
    <name evidence="6" type="ORF">GCM10007350_17730</name>
</gene>
<dbReference type="SUPFAM" id="SSF46785">
    <property type="entry name" value="Winged helix' DNA-binding domain"/>
    <property type="match status" value="1"/>
</dbReference>
<proteinExistence type="inferred from homology"/>
<evidence type="ECO:0000313" key="6">
    <source>
        <dbReference type="EMBL" id="GHD62175.1"/>
    </source>
</evidence>
<evidence type="ECO:0000256" key="4">
    <source>
        <dbReference type="ARBA" id="ARBA00023163"/>
    </source>
</evidence>
<dbReference type="Proteomes" id="UP000604737">
    <property type="component" value="Unassembled WGS sequence"/>
</dbReference>
<dbReference type="SUPFAM" id="SSF53850">
    <property type="entry name" value="Periplasmic binding protein-like II"/>
    <property type="match status" value="1"/>
</dbReference>
<evidence type="ECO:0000259" key="5">
    <source>
        <dbReference type="PROSITE" id="PS50931"/>
    </source>
</evidence>
<dbReference type="PRINTS" id="PR00039">
    <property type="entry name" value="HTHLYSR"/>
</dbReference>
<accession>A0ABQ3H140</accession>
<keyword evidence="7" id="KW-1185">Reference proteome</keyword>
<comment type="caution">
    <text evidence="6">The sequence shown here is derived from an EMBL/GenBank/DDBJ whole genome shotgun (WGS) entry which is preliminary data.</text>
</comment>
<protein>
    <submittedName>
        <fullName evidence="6">LysR family transcriptional regulator</fullName>
    </submittedName>
</protein>
<comment type="similarity">
    <text evidence="1">Belongs to the LysR transcriptional regulatory family.</text>
</comment>
<dbReference type="Gene3D" id="1.10.10.10">
    <property type="entry name" value="Winged helix-like DNA-binding domain superfamily/Winged helix DNA-binding domain"/>
    <property type="match status" value="1"/>
</dbReference>
<dbReference type="PROSITE" id="PS50931">
    <property type="entry name" value="HTH_LYSR"/>
    <property type="match status" value="1"/>
</dbReference>
<organism evidence="6 7">
    <name type="scientific">Jeongeupia chitinilytica</name>
    <dbReference type="NCBI Taxonomy" id="1041641"/>
    <lineage>
        <taxon>Bacteria</taxon>
        <taxon>Pseudomonadati</taxon>
        <taxon>Pseudomonadota</taxon>
        <taxon>Betaproteobacteria</taxon>
        <taxon>Neisseriales</taxon>
        <taxon>Chitinibacteraceae</taxon>
        <taxon>Jeongeupia</taxon>
    </lineage>
</organism>
<dbReference type="PANTHER" id="PTHR30118:SF15">
    <property type="entry name" value="TRANSCRIPTIONAL REGULATORY PROTEIN"/>
    <property type="match status" value="1"/>
</dbReference>
<reference evidence="7" key="1">
    <citation type="journal article" date="2019" name="Int. J. Syst. Evol. Microbiol.">
        <title>The Global Catalogue of Microorganisms (GCM) 10K type strain sequencing project: providing services to taxonomists for standard genome sequencing and annotation.</title>
        <authorList>
            <consortium name="The Broad Institute Genomics Platform"/>
            <consortium name="The Broad Institute Genome Sequencing Center for Infectious Disease"/>
            <person name="Wu L."/>
            <person name="Ma J."/>
        </authorList>
    </citation>
    <scope>NUCLEOTIDE SEQUENCE [LARGE SCALE GENOMIC DNA]</scope>
    <source>
        <strain evidence="7">KCTC 23701</strain>
    </source>
</reference>
<keyword evidence="2" id="KW-0805">Transcription regulation</keyword>
<dbReference type="Gene3D" id="3.40.190.10">
    <property type="entry name" value="Periplasmic binding protein-like II"/>
    <property type="match status" value="2"/>
</dbReference>
<feature type="domain" description="HTH lysR-type" evidence="5">
    <location>
        <begin position="8"/>
        <end position="65"/>
    </location>
</feature>
<dbReference type="Pfam" id="PF00126">
    <property type="entry name" value="HTH_1"/>
    <property type="match status" value="1"/>
</dbReference>
<dbReference type="InterPro" id="IPR036388">
    <property type="entry name" value="WH-like_DNA-bd_sf"/>
</dbReference>
<dbReference type="PANTHER" id="PTHR30118">
    <property type="entry name" value="HTH-TYPE TRANSCRIPTIONAL REGULATOR LEUO-RELATED"/>
    <property type="match status" value="1"/>
</dbReference>
<dbReference type="CDD" id="cd08417">
    <property type="entry name" value="PBP2_Nitroaromatics_like"/>
    <property type="match status" value="1"/>
</dbReference>
<dbReference type="RefSeq" id="WP_189459945.1">
    <property type="nucleotide sequence ID" value="NZ_BMYO01000004.1"/>
</dbReference>
<dbReference type="InterPro" id="IPR000847">
    <property type="entry name" value="LysR_HTH_N"/>
</dbReference>
<name>A0ABQ3H140_9NEIS</name>
<sequence length="304" mass="34454">MSNSLRPIDLNLFKVLLSIYNQRNLTHAGKQLAMTQPAVSRALERLNYIFNERLFVRIDGEMRPTRTTEMIAPLVFEGMALLEAAVNMASGFDPKHISTSLKLGLNDYGIAIVLPKLVQRVSDQAPSVFLTTMPATYQDAHELIERSEIDCAIVSSLPACNRLATDPLFREDYVAVCSNQHPAISDGLDLNQFLAAEHLLVSYKGHLSGWVDERLAEMGRKRRVVGSVHSFNAIPELLCQRPYLCVLPRRLAQHFAKAYPLRINELPFPSENHLFHFIRLRHLTKNPISNWIRDQVVDTCQELV</sequence>
<keyword evidence="4" id="KW-0804">Transcription</keyword>
<evidence type="ECO:0000313" key="7">
    <source>
        <dbReference type="Proteomes" id="UP000604737"/>
    </source>
</evidence>